<keyword evidence="1" id="KW-0472">Membrane</keyword>
<dbReference type="AlphaFoldDB" id="A0A1N6EVI6"/>
<evidence type="ECO:0000313" key="3">
    <source>
        <dbReference type="Proteomes" id="UP000185003"/>
    </source>
</evidence>
<organism evidence="2 3">
    <name type="scientific">Chitinophaga niabensis</name>
    <dbReference type="NCBI Taxonomy" id="536979"/>
    <lineage>
        <taxon>Bacteria</taxon>
        <taxon>Pseudomonadati</taxon>
        <taxon>Bacteroidota</taxon>
        <taxon>Chitinophagia</taxon>
        <taxon>Chitinophagales</taxon>
        <taxon>Chitinophagaceae</taxon>
        <taxon>Chitinophaga</taxon>
    </lineage>
</organism>
<keyword evidence="1" id="KW-0812">Transmembrane</keyword>
<dbReference type="EMBL" id="FSRA01000001">
    <property type="protein sequence ID" value="SIN87028.1"/>
    <property type="molecule type" value="Genomic_DNA"/>
</dbReference>
<protein>
    <submittedName>
        <fullName evidence="2">Uncharacterized protein</fullName>
    </submittedName>
</protein>
<feature type="transmembrane region" description="Helical" evidence="1">
    <location>
        <begin position="44"/>
        <end position="64"/>
    </location>
</feature>
<keyword evidence="3" id="KW-1185">Reference proteome</keyword>
<feature type="transmembrane region" description="Helical" evidence="1">
    <location>
        <begin position="99"/>
        <end position="116"/>
    </location>
</feature>
<name>A0A1N6EVI6_9BACT</name>
<keyword evidence="1" id="KW-1133">Transmembrane helix</keyword>
<dbReference type="STRING" id="536979.SAMN04488055_1856"/>
<reference evidence="2 3" key="1">
    <citation type="submission" date="2016-11" db="EMBL/GenBank/DDBJ databases">
        <authorList>
            <person name="Jaros S."/>
            <person name="Januszkiewicz K."/>
            <person name="Wedrychowicz H."/>
        </authorList>
    </citation>
    <scope>NUCLEOTIDE SEQUENCE [LARGE SCALE GENOMIC DNA]</scope>
    <source>
        <strain evidence="2 3">DSM 24787</strain>
    </source>
</reference>
<proteinExistence type="predicted"/>
<evidence type="ECO:0000256" key="1">
    <source>
        <dbReference type="SAM" id="Phobius"/>
    </source>
</evidence>
<feature type="transmembrane region" description="Helical" evidence="1">
    <location>
        <begin position="20"/>
        <end position="38"/>
    </location>
</feature>
<accession>A0A1N6EVI6</accession>
<dbReference type="RefSeq" id="WP_074238962.1">
    <property type="nucleotide sequence ID" value="NZ_FSRA01000001.1"/>
</dbReference>
<dbReference type="OrthoDB" id="660475at2"/>
<sequence>MYKLRILHPNAMTRLRLQPVMHGMAGILFLFNVIGIYKMDDPNWLIAALFVIMGLASIFFPFIMKNIRKFGEANSLMRMLQAFTLMSGCLYFLSHLQPIVGFTMLLAGLGMAYIGYAEFKILQPSFIEIDTTGITLPGIFSNRRTGWNEMKNVILRNDLLTLDFKNNKILQLEVLDEISPLKTAEMNTFFEKRTQS</sequence>
<gene>
    <name evidence="2" type="ORF">SAMN04488055_1856</name>
</gene>
<evidence type="ECO:0000313" key="2">
    <source>
        <dbReference type="EMBL" id="SIN87028.1"/>
    </source>
</evidence>
<dbReference type="Proteomes" id="UP000185003">
    <property type="component" value="Unassembled WGS sequence"/>
</dbReference>